<evidence type="ECO:0000313" key="1">
    <source>
        <dbReference type="EMBL" id="WPL18148.1"/>
    </source>
</evidence>
<protein>
    <submittedName>
        <fullName evidence="1">Uncharacterized protein</fullName>
    </submittedName>
</protein>
<dbReference type="Proteomes" id="UP001432180">
    <property type="component" value="Chromosome"/>
</dbReference>
<keyword evidence="2" id="KW-1185">Reference proteome</keyword>
<evidence type="ECO:0000313" key="2">
    <source>
        <dbReference type="Proteomes" id="UP001432180"/>
    </source>
</evidence>
<accession>A0ABZ0SCU9</accession>
<reference evidence="1 2" key="1">
    <citation type="journal article" date="2023" name="Microorganisms">
        <title>Thiorhodovibrio frisius and Trv. litoralis spp. nov., Two Novel Members from a Clade of Fastidious Purple Sulfur Bacteria That Exhibit Unique Red-Shifted Light-Harvesting Capabilities.</title>
        <authorList>
            <person name="Methner A."/>
            <person name="Kuzyk S.B."/>
            <person name="Petersen J."/>
            <person name="Bauer S."/>
            <person name="Brinkmann H."/>
            <person name="Sichau K."/>
            <person name="Wanner G."/>
            <person name="Wolf J."/>
            <person name="Neumann-Schaal M."/>
            <person name="Henke P."/>
            <person name="Tank M."/>
            <person name="Sproer C."/>
            <person name="Bunk B."/>
            <person name="Overmann J."/>
        </authorList>
    </citation>
    <scope>NUCLEOTIDE SEQUENCE [LARGE SCALE GENOMIC DNA]</scope>
    <source>
        <strain evidence="1 2">DSM 6702</strain>
    </source>
</reference>
<name>A0ABZ0SCU9_9GAMM</name>
<sequence>MTQFDEAPIYRQRPIASHRPVKKSIKLRDLLLKNLIRERRRISLVYLRSHSENDQHQLQDLDRQLADYGIDIPAIYRALARDPAPQTGERHHNC</sequence>
<organism evidence="1 2">
    <name type="scientific">Thiorhodovibrio winogradskyi</name>
    <dbReference type="NCBI Taxonomy" id="77007"/>
    <lineage>
        <taxon>Bacteria</taxon>
        <taxon>Pseudomonadati</taxon>
        <taxon>Pseudomonadota</taxon>
        <taxon>Gammaproteobacteria</taxon>
        <taxon>Chromatiales</taxon>
        <taxon>Chromatiaceae</taxon>
        <taxon>Thiorhodovibrio</taxon>
    </lineage>
</organism>
<dbReference type="RefSeq" id="WP_328983928.1">
    <property type="nucleotide sequence ID" value="NZ_CP121472.1"/>
</dbReference>
<dbReference type="EMBL" id="CP121472">
    <property type="protein sequence ID" value="WPL18148.1"/>
    <property type="molecule type" value="Genomic_DNA"/>
</dbReference>
<proteinExistence type="predicted"/>
<gene>
    <name evidence="1" type="ORF">Thiowin_03207</name>
</gene>